<dbReference type="InterPro" id="IPR036186">
    <property type="entry name" value="Serpin_sf"/>
</dbReference>
<dbReference type="InterPro" id="IPR042178">
    <property type="entry name" value="Serpin_sf_1"/>
</dbReference>
<dbReference type="InParanoid" id="A0A1S3KAC3"/>
<dbReference type="GO" id="GO:0005615">
    <property type="term" value="C:extracellular space"/>
    <property type="evidence" value="ECO:0007669"/>
    <property type="project" value="InterPro"/>
</dbReference>
<dbReference type="KEGG" id="lak:106180209"/>
<name>A0A1S3KAC3_LINAN</name>
<dbReference type="InterPro" id="IPR042185">
    <property type="entry name" value="Serpin_sf_2"/>
</dbReference>
<evidence type="ECO:0000256" key="3">
    <source>
        <dbReference type="SAM" id="SignalP"/>
    </source>
</evidence>
<dbReference type="PANTHER" id="PTHR11461">
    <property type="entry name" value="SERINE PROTEASE INHIBITOR, SERPIN"/>
    <property type="match status" value="1"/>
</dbReference>
<dbReference type="OrthoDB" id="671595at2759"/>
<dbReference type="SUPFAM" id="SSF56574">
    <property type="entry name" value="Serpins"/>
    <property type="match status" value="1"/>
</dbReference>
<accession>A0A1S3KAC3</accession>
<dbReference type="InterPro" id="IPR023796">
    <property type="entry name" value="Serpin_dom"/>
</dbReference>
<feature type="signal peptide" evidence="3">
    <location>
        <begin position="1"/>
        <end position="25"/>
    </location>
</feature>
<feature type="chain" id="PRO_5010200825" evidence="3">
    <location>
        <begin position="26"/>
        <end position="354"/>
    </location>
</feature>
<organism evidence="5 6">
    <name type="scientific">Lingula anatina</name>
    <name type="common">Brachiopod</name>
    <name type="synonym">Lingula unguis</name>
    <dbReference type="NCBI Taxonomy" id="7574"/>
    <lineage>
        <taxon>Eukaryota</taxon>
        <taxon>Metazoa</taxon>
        <taxon>Spiralia</taxon>
        <taxon>Lophotrochozoa</taxon>
        <taxon>Brachiopoda</taxon>
        <taxon>Linguliformea</taxon>
        <taxon>Lingulata</taxon>
        <taxon>Lingulida</taxon>
        <taxon>Linguloidea</taxon>
        <taxon>Lingulidae</taxon>
        <taxon>Lingula</taxon>
    </lineage>
</organism>
<dbReference type="PANTHER" id="PTHR11461:SF211">
    <property type="entry name" value="GH10112P-RELATED"/>
    <property type="match status" value="1"/>
</dbReference>
<evidence type="ECO:0000259" key="4">
    <source>
        <dbReference type="SMART" id="SM00093"/>
    </source>
</evidence>
<gene>
    <name evidence="6" type="primary">LOC106180209</name>
</gene>
<feature type="domain" description="Serpin" evidence="4">
    <location>
        <begin position="40"/>
        <end position="346"/>
    </location>
</feature>
<dbReference type="RefSeq" id="XP_013419578.1">
    <property type="nucleotide sequence ID" value="XM_013564124.1"/>
</dbReference>
<keyword evidence="3" id="KW-0732">Signal</keyword>
<evidence type="ECO:0000256" key="1">
    <source>
        <dbReference type="ARBA" id="ARBA00009500"/>
    </source>
</evidence>
<protein>
    <submittedName>
        <fullName evidence="6">Serpin B3-like</fullName>
    </submittedName>
</protein>
<evidence type="ECO:0000313" key="5">
    <source>
        <dbReference type="Proteomes" id="UP000085678"/>
    </source>
</evidence>
<dbReference type="Gene3D" id="3.30.497.10">
    <property type="entry name" value="Antithrombin, subunit I, domain 2"/>
    <property type="match status" value="1"/>
</dbReference>
<keyword evidence="5" id="KW-1185">Reference proteome</keyword>
<dbReference type="Gene3D" id="2.30.39.10">
    <property type="entry name" value="Alpha-1-antitrypsin, domain 1"/>
    <property type="match status" value="1"/>
</dbReference>
<comment type="similarity">
    <text evidence="1 2">Belongs to the serpin family.</text>
</comment>
<dbReference type="InterPro" id="IPR000215">
    <property type="entry name" value="Serpin_fam"/>
</dbReference>
<dbReference type="GO" id="GO:0004867">
    <property type="term" value="F:serine-type endopeptidase inhibitor activity"/>
    <property type="evidence" value="ECO:0007669"/>
    <property type="project" value="InterPro"/>
</dbReference>
<dbReference type="AlphaFoldDB" id="A0A1S3KAC3"/>
<dbReference type="Proteomes" id="UP000085678">
    <property type="component" value="Unplaced"/>
</dbReference>
<reference evidence="6" key="1">
    <citation type="submission" date="2025-08" db="UniProtKB">
        <authorList>
            <consortium name="RefSeq"/>
        </authorList>
    </citation>
    <scope>IDENTIFICATION</scope>
    <source>
        <tissue evidence="6">Gonads</tissue>
    </source>
</reference>
<evidence type="ECO:0000313" key="6">
    <source>
        <dbReference type="RefSeq" id="XP_013419578.1"/>
    </source>
</evidence>
<dbReference type="CDD" id="cd19590">
    <property type="entry name" value="serpin_thermopin-like"/>
    <property type="match status" value="1"/>
</dbReference>
<dbReference type="GeneID" id="106180209"/>
<proteinExistence type="inferred from homology"/>
<dbReference type="Gene3D" id="1.10.287.580">
    <property type="entry name" value="Helix hairpin bin"/>
    <property type="match status" value="1"/>
</dbReference>
<sequence length="354" mass="39977">MVFGKTSVLLLRLLFLSTVFKLIDGGSSHPFSRVSNKFSAKLYNKIRTFPSASNIFFSPLSISAALGMLELGARGNTKVQMDSALEIENMTNIHLNISHVLEDMNNVINSFTVRITNRLCGEQGFSFNTSYIKDSLAYYGAPVGRRDFVKFPEESRNEINKWVEEQTEDKIKNLLEPGDITTSTILALVSAVYFKGKWESPFDPSQTRKRPFYTANPRPTLVDMMTQTGLFRHIYSKKWQASMIEIPYDGTSRMLIILPDQQDGLSHFESEFTGEEIHRLFHSMQESALSILTVSIPRFVLENMRIDLKEPLESLGMTDLFSSNADLSGIGGTPGELQLSKVIMSPMQRKIVIF</sequence>
<dbReference type="Pfam" id="PF00079">
    <property type="entry name" value="Serpin"/>
    <property type="match status" value="1"/>
</dbReference>
<evidence type="ECO:0000256" key="2">
    <source>
        <dbReference type="RuleBase" id="RU000411"/>
    </source>
</evidence>
<dbReference type="SMART" id="SM00093">
    <property type="entry name" value="SERPIN"/>
    <property type="match status" value="1"/>
</dbReference>